<dbReference type="PROSITE" id="PS51257">
    <property type="entry name" value="PROKAR_LIPOPROTEIN"/>
    <property type="match status" value="1"/>
</dbReference>
<evidence type="ECO:0000313" key="2">
    <source>
        <dbReference type="EMBL" id="KMM83325.1"/>
    </source>
</evidence>
<evidence type="ECO:0000256" key="1">
    <source>
        <dbReference type="SAM" id="SignalP"/>
    </source>
</evidence>
<comment type="caution">
    <text evidence="2">The sequence shown here is derived from an EMBL/GenBank/DDBJ whole genome shotgun (WGS) entry which is preliminary data.</text>
</comment>
<keyword evidence="1" id="KW-0732">Signal</keyword>
<protein>
    <submittedName>
        <fullName evidence="2">Flagellar biosynthesis protein</fullName>
    </submittedName>
</protein>
<evidence type="ECO:0000313" key="5">
    <source>
        <dbReference type="Proteomes" id="UP000183155"/>
    </source>
</evidence>
<sequence length="209" mass="22629">MVRRILAVAALVLLAGCATNRAEVDVDVLPPGNTQTPAPSNGKKVYISAVDDRGFEIKPSSFDIPSLKYDEIGDKSITERAIARKRNNYNMAIGDVLLPEGKTVSKLVSDAVASAYRQAGYEVISTPGARDVSEVKVKIIEFWSWSATEGVLDKALSNKSLLQIKAPGAPEHPVKTLVSKKVKVVTDAEWKKITEAGLEAITQEILKQL</sequence>
<keyword evidence="2" id="KW-0969">Cilium</keyword>
<dbReference type="PATRIC" id="fig|47884.3.peg.4352"/>
<dbReference type="STRING" id="47884.SAMN04490203_2953"/>
<feature type="signal peptide" evidence="1">
    <location>
        <begin position="1"/>
        <end position="22"/>
    </location>
</feature>
<reference evidence="2 4" key="1">
    <citation type="submission" date="2015-02" db="EMBL/GenBank/DDBJ databases">
        <title>Pseudomonas helleri sp. nov. and Pseudomonas weihenstephanensis sp. nov., isolated from raw cows milk.</title>
        <authorList>
            <person name="von Neubeck M."/>
            <person name="Huptas C."/>
            <person name="Wenning M."/>
            <person name="Scherer S."/>
        </authorList>
    </citation>
    <scope>NUCLEOTIDE SEQUENCE [LARGE SCALE GENOMIC DNA]</scope>
    <source>
        <strain evidence="2 4">DSM 21104</strain>
    </source>
</reference>
<keyword evidence="2" id="KW-0282">Flagellum</keyword>
<evidence type="ECO:0000313" key="3">
    <source>
        <dbReference type="EMBL" id="SEC70853.1"/>
    </source>
</evidence>
<organism evidence="2 4">
    <name type="scientific">Pseudomonas taetrolens</name>
    <dbReference type="NCBI Taxonomy" id="47884"/>
    <lineage>
        <taxon>Bacteria</taxon>
        <taxon>Pseudomonadati</taxon>
        <taxon>Pseudomonadota</taxon>
        <taxon>Gammaproteobacteria</taxon>
        <taxon>Pseudomonadales</taxon>
        <taxon>Pseudomonadaceae</taxon>
        <taxon>Pseudomonas</taxon>
    </lineage>
</organism>
<name>A0A0J6GNZ8_PSETA</name>
<reference evidence="3 5" key="2">
    <citation type="submission" date="2016-10" db="EMBL/GenBank/DDBJ databases">
        <authorList>
            <person name="Varghese N."/>
            <person name="Submissions S."/>
        </authorList>
    </citation>
    <scope>NUCLEOTIDE SEQUENCE [LARGE SCALE GENOMIC DNA]</scope>
    <source>
        <strain evidence="3 5">BS3652</strain>
    </source>
</reference>
<dbReference type="AlphaFoldDB" id="A0A0J6GNZ8"/>
<evidence type="ECO:0000313" key="4">
    <source>
        <dbReference type="Proteomes" id="UP000036395"/>
    </source>
</evidence>
<keyword evidence="2" id="KW-0966">Cell projection</keyword>
<dbReference type="EMBL" id="JYLA01000008">
    <property type="protein sequence ID" value="KMM83325.1"/>
    <property type="molecule type" value="Genomic_DNA"/>
</dbReference>
<dbReference type="Proteomes" id="UP000183155">
    <property type="component" value="Unassembled WGS sequence"/>
</dbReference>
<dbReference type="RefSeq" id="WP_048383191.1">
    <property type="nucleotide sequence ID" value="NZ_FNRS01000001.1"/>
</dbReference>
<keyword evidence="5" id="KW-1185">Reference proteome</keyword>
<feature type="chain" id="PRO_5005272547" evidence="1">
    <location>
        <begin position="23"/>
        <end position="209"/>
    </location>
</feature>
<accession>A0A0J6GNZ8</accession>
<proteinExistence type="predicted"/>
<dbReference type="EMBL" id="FNRS01000001">
    <property type="protein sequence ID" value="SEC70853.1"/>
    <property type="molecule type" value="Genomic_DNA"/>
</dbReference>
<gene>
    <name evidence="3" type="ORF">SAMN04490203_2953</name>
    <name evidence="2" type="ORF">TU78_19255</name>
</gene>
<dbReference type="OrthoDB" id="5523946at2"/>
<dbReference type="Proteomes" id="UP000036395">
    <property type="component" value="Unassembled WGS sequence"/>
</dbReference>